<reference evidence="2" key="2">
    <citation type="journal article" date="2023" name="Commun. Biol.">
        <title>Intrasexual cuticular hydrocarbon dimorphism in a wasp sheds light on hydrocarbon biosynthesis genes in Hymenoptera.</title>
        <authorList>
            <person name="Moris V.C."/>
            <person name="Podsiadlowski L."/>
            <person name="Martin S."/>
            <person name="Oeyen J.P."/>
            <person name="Donath A."/>
            <person name="Petersen M."/>
            <person name="Wilbrandt J."/>
            <person name="Misof B."/>
            <person name="Liedtke D."/>
            <person name="Thamm M."/>
            <person name="Scheiner R."/>
            <person name="Schmitt T."/>
            <person name="Niehuis O."/>
        </authorList>
    </citation>
    <scope>NUCLEOTIDE SEQUENCE</scope>
    <source>
        <strain evidence="2">GBR_01_08_01A</strain>
    </source>
</reference>
<feature type="compositionally biased region" description="Basic and acidic residues" evidence="1">
    <location>
        <begin position="84"/>
        <end position="100"/>
    </location>
</feature>
<evidence type="ECO:0000313" key="2">
    <source>
        <dbReference type="EMBL" id="KAK2588092.1"/>
    </source>
</evidence>
<gene>
    <name evidence="2" type="ORF">KPH14_004153</name>
</gene>
<evidence type="ECO:0000256" key="1">
    <source>
        <dbReference type="SAM" id="MobiDB-lite"/>
    </source>
</evidence>
<name>A0AAD9VVW7_9HYME</name>
<protein>
    <submittedName>
        <fullName evidence="2">Uncharacterized protein</fullName>
    </submittedName>
</protein>
<dbReference type="Proteomes" id="UP001258017">
    <property type="component" value="Unassembled WGS sequence"/>
</dbReference>
<accession>A0AAD9VVW7</accession>
<comment type="caution">
    <text evidence="2">The sequence shown here is derived from an EMBL/GenBank/DDBJ whole genome shotgun (WGS) entry which is preliminary data.</text>
</comment>
<organism evidence="2 3">
    <name type="scientific">Odynerus spinipes</name>
    <dbReference type="NCBI Taxonomy" id="1348599"/>
    <lineage>
        <taxon>Eukaryota</taxon>
        <taxon>Metazoa</taxon>
        <taxon>Ecdysozoa</taxon>
        <taxon>Arthropoda</taxon>
        <taxon>Hexapoda</taxon>
        <taxon>Insecta</taxon>
        <taxon>Pterygota</taxon>
        <taxon>Neoptera</taxon>
        <taxon>Endopterygota</taxon>
        <taxon>Hymenoptera</taxon>
        <taxon>Apocrita</taxon>
        <taxon>Aculeata</taxon>
        <taxon>Vespoidea</taxon>
        <taxon>Vespidae</taxon>
        <taxon>Eumeninae</taxon>
        <taxon>Odynerus</taxon>
    </lineage>
</organism>
<dbReference type="AlphaFoldDB" id="A0AAD9VVW7"/>
<sequence>MELPKLYTLDTFGLRSNTRELDTKYGEPRYAEIEGGNPLTIASQEIRWSSVKKAAEDDSNRSSGDRPFNDDYFPEGHDYEDDFNVDKTQRRSSKSPREDDADRFVPELLLSDLRTMEAGFARSLNFGILTDQENAFMSKNISDKTFEKLQTLVGKASKLKRKVFRVRHKRSVNETDIKDNHANDFQIDKTGMDSDECNNKNNNRRVVPMF</sequence>
<evidence type="ECO:0000313" key="3">
    <source>
        <dbReference type="Proteomes" id="UP001258017"/>
    </source>
</evidence>
<keyword evidence="3" id="KW-1185">Reference proteome</keyword>
<feature type="region of interest" description="Disordered" evidence="1">
    <location>
        <begin position="52"/>
        <end position="100"/>
    </location>
</feature>
<feature type="compositionally biased region" description="Basic and acidic residues" evidence="1">
    <location>
        <begin position="53"/>
        <end position="77"/>
    </location>
</feature>
<reference evidence="2" key="1">
    <citation type="submission" date="2021-08" db="EMBL/GenBank/DDBJ databases">
        <authorList>
            <person name="Misof B."/>
            <person name="Oliver O."/>
            <person name="Podsiadlowski L."/>
            <person name="Donath A."/>
            <person name="Peters R."/>
            <person name="Mayer C."/>
            <person name="Rust J."/>
            <person name="Gunkel S."/>
            <person name="Lesny P."/>
            <person name="Martin S."/>
            <person name="Oeyen J.P."/>
            <person name="Petersen M."/>
            <person name="Panagiotis P."/>
            <person name="Wilbrandt J."/>
            <person name="Tanja T."/>
        </authorList>
    </citation>
    <scope>NUCLEOTIDE SEQUENCE</scope>
    <source>
        <strain evidence="2">GBR_01_08_01A</strain>
        <tissue evidence="2">Thorax + abdomen</tissue>
    </source>
</reference>
<dbReference type="EMBL" id="JAIFRP010000006">
    <property type="protein sequence ID" value="KAK2588092.1"/>
    <property type="molecule type" value="Genomic_DNA"/>
</dbReference>
<proteinExistence type="predicted"/>